<comment type="caution">
    <text evidence="13">The sequence shown here is derived from an EMBL/GenBank/DDBJ whole genome shotgun (WGS) entry which is preliminary data.</text>
</comment>
<feature type="domain" description="Flagellar motor switch protein FliG N-terminal" evidence="12">
    <location>
        <begin position="14"/>
        <end position="109"/>
    </location>
</feature>
<keyword evidence="9" id="KW-0975">Bacterial flagellum</keyword>
<dbReference type="InterPro" id="IPR032779">
    <property type="entry name" value="FliG_M"/>
</dbReference>
<evidence type="ECO:0000256" key="4">
    <source>
        <dbReference type="ARBA" id="ARBA00021870"/>
    </source>
</evidence>
<keyword evidence="13" id="KW-0966">Cell projection</keyword>
<dbReference type="PRINTS" id="PR00954">
    <property type="entry name" value="FLGMOTORFLIG"/>
</dbReference>
<evidence type="ECO:0000259" key="10">
    <source>
        <dbReference type="Pfam" id="PF01706"/>
    </source>
</evidence>
<dbReference type="InterPro" id="IPR011002">
    <property type="entry name" value="FliG_a-hlx"/>
</dbReference>
<evidence type="ECO:0000256" key="5">
    <source>
        <dbReference type="ARBA" id="ARBA00022475"/>
    </source>
</evidence>
<dbReference type="GO" id="GO:0009425">
    <property type="term" value="C:bacterial-type flagellum basal body"/>
    <property type="evidence" value="ECO:0007669"/>
    <property type="project" value="UniProtKB-SubCell"/>
</dbReference>
<keyword evidence="13" id="KW-0282">Flagellum</keyword>
<evidence type="ECO:0000313" key="14">
    <source>
        <dbReference type="Proteomes" id="UP000251135"/>
    </source>
</evidence>
<name>A0A363CY86_9BACT</name>
<reference evidence="13 14" key="1">
    <citation type="submission" date="2017-02" db="EMBL/GenBank/DDBJ databases">
        <title>Arcobacter caeni sp. nov, a new Arcobacter species isolated from reclaimed water.</title>
        <authorList>
            <person name="Figueras M.J."/>
            <person name="Perez-Cataluna A."/>
            <person name="Salas-Masso N."/>
        </authorList>
    </citation>
    <scope>NUCLEOTIDE SEQUENCE [LARGE SCALE GENOMIC DNA]</scope>
    <source>
        <strain evidence="13 14">RW17-10</strain>
    </source>
</reference>
<keyword evidence="6" id="KW-0145">Chemotaxis</keyword>
<keyword evidence="7" id="KW-0283">Flagellar rotation</keyword>
<gene>
    <name evidence="13" type="ORF">B0174_08250</name>
</gene>
<organism evidence="13 14">
    <name type="scientific">Arcobacter caeni</name>
    <dbReference type="NCBI Taxonomy" id="1912877"/>
    <lineage>
        <taxon>Bacteria</taxon>
        <taxon>Pseudomonadati</taxon>
        <taxon>Campylobacterota</taxon>
        <taxon>Epsilonproteobacteria</taxon>
        <taxon>Campylobacterales</taxon>
        <taxon>Arcobacteraceae</taxon>
        <taxon>Arcobacter</taxon>
    </lineage>
</organism>
<dbReference type="EMBL" id="MUXE01000011">
    <property type="protein sequence ID" value="PUE64022.1"/>
    <property type="molecule type" value="Genomic_DNA"/>
</dbReference>
<dbReference type="SUPFAM" id="SSF48029">
    <property type="entry name" value="FliG"/>
    <property type="match status" value="2"/>
</dbReference>
<evidence type="ECO:0000259" key="11">
    <source>
        <dbReference type="Pfam" id="PF14841"/>
    </source>
</evidence>
<dbReference type="GO" id="GO:0071973">
    <property type="term" value="P:bacterial-type flagellum-dependent cell motility"/>
    <property type="evidence" value="ECO:0007669"/>
    <property type="project" value="InterPro"/>
</dbReference>
<dbReference type="GO" id="GO:0006935">
    <property type="term" value="P:chemotaxis"/>
    <property type="evidence" value="ECO:0007669"/>
    <property type="project" value="UniProtKB-KW"/>
</dbReference>
<dbReference type="InterPro" id="IPR023087">
    <property type="entry name" value="Flg_Motor_Flig_C"/>
</dbReference>
<evidence type="ECO:0000256" key="3">
    <source>
        <dbReference type="ARBA" id="ARBA00010299"/>
    </source>
</evidence>
<evidence type="ECO:0000256" key="7">
    <source>
        <dbReference type="ARBA" id="ARBA00022779"/>
    </source>
</evidence>
<dbReference type="Pfam" id="PF14842">
    <property type="entry name" value="FliG_N"/>
    <property type="match status" value="1"/>
</dbReference>
<dbReference type="InterPro" id="IPR000090">
    <property type="entry name" value="Flg_Motor_Flig"/>
</dbReference>
<dbReference type="Pfam" id="PF14841">
    <property type="entry name" value="FliG_M"/>
    <property type="match status" value="1"/>
</dbReference>
<dbReference type="RefSeq" id="WP_108559577.1">
    <property type="nucleotide sequence ID" value="NZ_MUXE01000011.1"/>
</dbReference>
<dbReference type="PANTHER" id="PTHR30534:SF0">
    <property type="entry name" value="FLAGELLAR MOTOR SWITCH PROTEIN FLIG"/>
    <property type="match status" value="1"/>
</dbReference>
<keyword evidence="13" id="KW-0969">Cilium</keyword>
<evidence type="ECO:0000256" key="1">
    <source>
        <dbReference type="ARBA" id="ARBA00004117"/>
    </source>
</evidence>
<keyword evidence="8" id="KW-0472">Membrane</keyword>
<dbReference type="AlphaFoldDB" id="A0A363CY86"/>
<dbReference type="GO" id="GO:0003774">
    <property type="term" value="F:cytoskeletal motor activity"/>
    <property type="evidence" value="ECO:0007669"/>
    <property type="project" value="InterPro"/>
</dbReference>
<feature type="domain" description="Flagellar motor switch protein FliG C-terminal" evidence="10">
    <location>
        <begin position="226"/>
        <end position="330"/>
    </location>
</feature>
<dbReference type="Pfam" id="PF01706">
    <property type="entry name" value="FliG_C"/>
    <property type="match status" value="1"/>
</dbReference>
<keyword evidence="14" id="KW-1185">Reference proteome</keyword>
<dbReference type="Proteomes" id="UP000251135">
    <property type="component" value="Unassembled WGS sequence"/>
</dbReference>
<evidence type="ECO:0000313" key="13">
    <source>
        <dbReference type="EMBL" id="PUE64022.1"/>
    </source>
</evidence>
<evidence type="ECO:0000259" key="12">
    <source>
        <dbReference type="Pfam" id="PF14842"/>
    </source>
</evidence>
<dbReference type="Gene3D" id="1.10.220.30">
    <property type="match status" value="3"/>
</dbReference>
<dbReference type="PANTHER" id="PTHR30534">
    <property type="entry name" value="FLAGELLAR MOTOR SWITCH PROTEIN FLIG"/>
    <property type="match status" value="1"/>
</dbReference>
<protein>
    <recommendedName>
        <fullName evidence="4">Flagellar motor switch protein FliG</fullName>
    </recommendedName>
</protein>
<evidence type="ECO:0000256" key="9">
    <source>
        <dbReference type="ARBA" id="ARBA00023143"/>
    </source>
</evidence>
<dbReference type="GO" id="GO:0005886">
    <property type="term" value="C:plasma membrane"/>
    <property type="evidence" value="ECO:0007669"/>
    <property type="project" value="UniProtKB-SubCell"/>
</dbReference>
<evidence type="ECO:0000256" key="8">
    <source>
        <dbReference type="ARBA" id="ARBA00023136"/>
    </source>
</evidence>
<evidence type="ECO:0000256" key="2">
    <source>
        <dbReference type="ARBA" id="ARBA00004413"/>
    </source>
</evidence>
<dbReference type="NCBIfam" id="TIGR00207">
    <property type="entry name" value="fliG"/>
    <property type="match status" value="1"/>
</dbReference>
<comment type="subcellular location">
    <subcellularLocation>
        <location evidence="1">Bacterial flagellum basal body</location>
    </subcellularLocation>
    <subcellularLocation>
        <location evidence="2">Cell membrane</location>
        <topology evidence="2">Peripheral membrane protein</topology>
        <orientation evidence="2">Cytoplasmic side</orientation>
    </subcellularLocation>
</comment>
<feature type="domain" description="Flagellar motor switch protein FliG middle" evidence="11">
    <location>
        <begin position="125"/>
        <end position="197"/>
    </location>
</feature>
<dbReference type="OrthoDB" id="9780302at2"/>
<evidence type="ECO:0000256" key="6">
    <source>
        <dbReference type="ARBA" id="ARBA00022500"/>
    </source>
</evidence>
<sequence>MAESSKENDILRGMSMMEKVARFFVLIGEESTVKIFQHLQKDTVEAISTAITQITSINKEVSLAVLEEFHLYTRSKSFISSGGYDFAREILYKSLGKNEADEVLAKLSRMKLASQAFSYLDGINPKQLSDFIKDESPHTIAVILSHMDPNKSSEVLMQLDEEIRVKVTIQIATIKDVSPDVVRTISLVLEKKLESLFSSIVDVGGVKVVADMLNKLGPKAQDILKNINGIDTSLATKIKENMFVFEDLLNLDAEYMMRILQNVDTGDVVIAMKNATEEDMEKVTSAMSQRGRDRFKEEFEMSNKVKIKDIEAAQRKMLDVTQKMIEDGIIDRENN</sequence>
<accession>A0A363CY86</accession>
<comment type="similarity">
    <text evidence="3">Belongs to the FliG family.</text>
</comment>
<keyword evidence="5" id="KW-1003">Cell membrane</keyword>
<dbReference type="InterPro" id="IPR028263">
    <property type="entry name" value="FliG_N"/>
</dbReference>
<proteinExistence type="inferred from homology"/>